<dbReference type="OrthoDB" id="9801454at2"/>
<evidence type="ECO:0000313" key="2">
    <source>
        <dbReference type="EMBL" id="RIJ29706.1"/>
    </source>
</evidence>
<dbReference type="Proteomes" id="UP000266385">
    <property type="component" value="Unassembled WGS sequence"/>
</dbReference>
<dbReference type="PANTHER" id="PTHR13939">
    <property type="entry name" value="NICOTINAMIDE-NUCLEOTIDE AMIDOHYDROLASE PNCC"/>
    <property type="match status" value="1"/>
</dbReference>
<proteinExistence type="predicted"/>
<dbReference type="CDD" id="cd00885">
    <property type="entry name" value="cinA"/>
    <property type="match status" value="1"/>
</dbReference>
<comment type="caution">
    <text evidence="2">The sequence shown here is derived from an EMBL/GenBank/DDBJ whole genome shotgun (WGS) entry which is preliminary data.</text>
</comment>
<dbReference type="InterPro" id="IPR001453">
    <property type="entry name" value="MoaB/Mog_dom"/>
</dbReference>
<evidence type="ECO:0000259" key="1">
    <source>
        <dbReference type="SMART" id="SM00852"/>
    </source>
</evidence>
<keyword evidence="3" id="KW-1185">Reference proteome</keyword>
<name>A0A399RDP6_9PROT</name>
<dbReference type="PANTHER" id="PTHR13939:SF0">
    <property type="entry name" value="NMN AMIDOHYDROLASE-LIKE PROTEIN YFAY"/>
    <property type="match status" value="1"/>
</dbReference>
<dbReference type="RefSeq" id="WP_119376213.1">
    <property type="nucleotide sequence ID" value="NZ_QWFX01000010.1"/>
</dbReference>
<dbReference type="Pfam" id="PF24102">
    <property type="entry name" value="FLAD1_M"/>
    <property type="match status" value="1"/>
</dbReference>
<feature type="domain" description="MoaB/Mog" evidence="1">
    <location>
        <begin position="7"/>
        <end position="169"/>
    </location>
</feature>
<dbReference type="Pfam" id="PF00994">
    <property type="entry name" value="MoCF_biosynth"/>
    <property type="match status" value="1"/>
</dbReference>
<dbReference type="SUPFAM" id="SSF53218">
    <property type="entry name" value="Molybdenum cofactor biosynthesis proteins"/>
    <property type="match status" value="1"/>
</dbReference>
<gene>
    <name evidence="2" type="ORF">D1223_09535</name>
</gene>
<sequence>MSTPTAAICLIGDELLSGRTRDINVQHIAGFLGPYGIPVEEVRIVPDVQARIVEAVNALRERYTYVFTTGGIGPTHDDITADAIAAAFGVGIGKHPDVMAMLQARYDEIGTEFTEARQRMARIPDGASLIENPVSGAPGFQTGNVFTLAGVPSIVQGMLQDIGHRLERGVPVRSLTVRSAGLREGDVAEKLSRLNEELEGVSLGSYPWFRSVTDHGVALIARSTDEAKLREAGEKLVALVSGVGRESEVIEGEAS</sequence>
<dbReference type="SMART" id="SM00852">
    <property type="entry name" value="MoCF_biosynth"/>
    <property type="match status" value="1"/>
</dbReference>
<organism evidence="2 3">
    <name type="scientific">Henriciella mobilis</name>
    <dbReference type="NCBI Taxonomy" id="2305467"/>
    <lineage>
        <taxon>Bacteria</taxon>
        <taxon>Pseudomonadati</taxon>
        <taxon>Pseudomonadota</taxon>
        <taxon>Alphaproteobacteria</taxon>
        <taxon>Hyphomonadales</taxon>
        <taxon>Hyphomonadaceae</taxon>
        <taxon>Henriciella</taxon>
    </lineage>
</organism>
<dbReference type="AlphaFoldDB" id="A0A399RDP6"/>
<dbReference type="InterPro" id="IPR036425">
    <property type="entry name" value="MoaB/Mog-like_dom_sf"/>
</dbReference>
<evidence type="ECO:0000313" key="3">
    <source>
        <dbReference type="Proteomes" id="UP000266385"/>
    </source>
</evidence>
<dbReference type="InterPro" id="IPR050101">
    <property type="entry name" value="CinA"/>
</dbReference>
<dbReference type="Gene3D" id="3.40.980.10">
    <property type="entry name" value="MoaB/Mog-like domain"/>
    <property type="match status" value="1"/>
</dbReference>
<protein>
    <submittedName>
        <fullName evidence="2">Competence/damage-inducible protein A</fullName>
    </submittedName>
</protein>
<dbReference type="EMBL" id="QWFX01000010">
    <property type="protein sequence ID" value="RIJ29706.1"/>
    <property type="molecule type" value="Genomic_DNA"/>
</dbReference>
<dbReference type="InterPro" id="IPR056596">
    <property type="entry name" value="FLAD1_M"/>
</dbReference>
<reference evidence="2 3" key="1">
    <citation type="submission" date="2018-08" db="EMBL/GenBank/DDBJ databases">
        <title>Henriciella mobilis sp. nov., isolated from seawater.</title>
        <authorList>
            <person name="Cheng H."/>
            <person name="Wu Y.-H."/>
            <person name="Xu X.-W."/>
            <person name="Guo L.-L."/>
        </authorList>
    </citation>
    <scope>NUCLEOTIDE SEQUENCE [LARGE SCALE GENOMIC DNA]</scope>
    <source>
        <strain evidence="2 3">JN25</strain>
    </source>
</reference>
<accession>A0A399RDP6</accession>